<proteinExistence type="inferred from homology"/>
<evidence type="ECO:0000256" key="2">
    <source>
        <dbReference type="ARBA" id="ARBA00022801"/>
    </source>
</evidence>
<dbReference type="AlphaFoldDB" id="A0A364MWU9"/>
<feature type="domain" description="Carboxylesterase type B" evidence="4">
    <location>
        <begin position="7"/>
        <end position="81"/>
    </location>
</feature>
<accession>A0A364MWU9</accession>
<dbReference type="EMBL" id="QGDH01000125">
    <property type="protein sequence ID" value="RAR05873.1"/>
    <property type="molecule type" value="Genomic_DNA"/>
</dbReference>
<sequence length="186" mass="19853">MSYTGNSFVVVSVQYRLGPFGYLASDEVVKKGVANAGLLDQFFALQWVQTYIGQFGGDPSAVTISGESAGAGAVLLQDIAYDEGPLFTPQNITSKALLLDRLRGILPDFSAENLANVLLHYPVLDDTKGVKFATTGVSGPSALDQSGLATGQQQRANNIYAELTFVCPSYWMAEAFSGGGRTSYKY</sequence>
<dbReference type="Gene3D" id="3.40.50.1820">
    <property type="entry name" value="alpha/beta hydrolase"/>
    <property type="match status" value="2"/>
</dbReference>
<dbReference type="EC" id="3.1.1.-" evidence="3"/>
<keyword evidence="6" id="KW-1185">Reference proteome</keyword>
<dbReference type="InterPro" id="IPR002018">
    <property type="entry name" value="CarbesteraseB"/>
</dbReference>
<dbReference type="Proteomes" id="UP000249619">
    <property type="component" value="Unassembled WGS sequence"/>
</dbReference>
<evidence type="ECO:0000256" key="1">
    <source>
        <dbReference type="ARBA" id="ARBA00005964"/>
    </source>
</evidence>
<name>A0A364MWU9_STELY</name>
<comment type="caution">
    <text evidence="5">The sequence shown here is derived from an EMBL/GenBank/DDBJ whole genome shotgun (WGS) entry which is preliminary data.</text>
</comment>
<evidence type="ECO:0000259" key="4">
    <source>
        <dbReference type="Pfam" id="PF00135"/>
    </source>
</evidence>
<dbReference type="PROSITE" id="PS00122">
    <property type="entry name" value="CARBOXYLESTERASE_B_1"/>
    <property type="match status" value="1"/>
</dbReference>
<dbReference type="InterPro" id="IPR050309">
    <property type="entry name" value="Type-B_Carboxylest/Lipase"/>
</dbReference>
<dbReference type="PANTHER" id="PTHR11559">
    <property type="entry name" value="CARBOXYLESTERASE"/>
    <property type="match status" value="1"/>
</dbReference>
<dbReference type="InterPro" id="IPR019826">
    <property type="entry name" value="Carboxylesterase_B_AS"/>
</dbReference>
<dbReference type="SUPFAM" id="SSF53474">
    <property type="entry name" value="alpha/beta-Hydrolases"/>
    <property type="match status" value="1"/>
</dbReference>
<protein>
    <recommendedName>
        <fullName evidence="3">Carboxylic ester hydrolase</fullName>
        <ecNumber evidence="3">3.1.1.-</ecNumber>
    </recommendedName>
</protein>
<keyword evidence="2 3" id="KW-0378">Hydrolase</keyword>
<evidence type="ECO:0000313" key="5">
    <source>
        <dbReference type="EMBL" id="RAR05873.1"/>
    </source>
</evidence>
<evidence type="ECO:0000313" key="6">
    <source>
        <dbReference type="Proteomes" id="UP000249619"/>
    </source>
</evidence>
<organism evidence="5 6">
    <name type="scientific">Stemphylium lycopersici</name>
    <name type="common">Tomato gray leaf spot disease fungus</name>
    <name type="synonym">Thyrospora lycopersici</name>
    <dbReference type="NCBI Taxonomy" id="183478"/>
    <lineage>
        <taxon>Eukaryota</taxon>
        <taxon>Fungi</taxon>
        <taxon>Dikarya</taxon>
        <taxon>Ascomycota</taxon>
        <taxon>Pezizomycotina</taxon>
        <taxon>Dothideomycetes</taxon>
        <taxon>Pleosporomycetidae</taxon>
        <taxon>Pleosporales</taxon>
        <taxon>Pleosporineae</taxon>
        <taxon>Pleosporaceae</taxon>
        <taxon>Stemphylium</taxon>
    </lineage>
</organism>
<dbReference type="GO" id="GO:0016787">
    <property type="term" value="F:hydrolase activity"/>
    <property type="evidence" value="ECO:0007669"/>
    <property type="project" value="UniProtKB-KW"/>
</dbReference>
<dbReference type="InterPro" id="IPR029058">
    <property type="entry name" value="AB_hydrolase_fold"/>
</dbReference>
<evidence type="ECO:0000256" key="3">
    <source>
        <dbReference type="RuleBase" id="RU361235"/>
    </source>
</evidence>
<dbReference type="OrthoDB" id="408631at2759"/>
<dbReference type="STRING" id="183478.A0A364MWU9"/>
<comment type="similarity">
    <text evidence="1 3">Belongs to the type-B carboxylesterase/lipase family.</text>
</comment>
<reference evidence="6" key="1">
    <citation type="submission" date="2018-05" db="EMBL/GenBank/DDBJ databases">
        <title>Draft genome sequence of Stemphylium lycopersici strain CIDEFI 213.</title>
        <authorList>
            <person name="Medina R."/>
            <person name="Franco M.E.E."/>
            <person name="Lucentini C.G."/>
            <person name="Saparrat M.C.N."/>
            <person name="Balatti P.A."/>
        </authorList>
    </citation>
    <scope>NUCLEOTIDE SEQUENCE [LARGE SCALE GENOMIC DNA]</scope>
    <source>
        <strain evidence="6">CIDEFI 213</strain>
    </source>
</reference>
<gene>
    <name evidence="5" type="ORF">DDE83_007187</name>
</gene>
<dbReference type="Pfam" id="PF00135">
    <property type="entry name" value="COesterase"/>
    <property type="match status" value="1"/>
</dbReference>